<name>A0ABW1URA1_9LACO</name>
<keyword evidence="7" id="KW-1185">Reference proteome</keyword>
<dbReference type="InterPro" id="IPR011330">
    <property type="entry name" value="Glyco_hydro/deAcase_b/a-brl"/>
</dbReference>
<dbReference type="RefSeq" id="WP_125597625.1">
    <property type="nucleotide sequence ID" value="NZ_JBHSSM010000017.1"/>
</dbReference>
<evidence type="ECO:0000256" key="3">
    <source>
        <dbReference type="ARBA" id="ARBA00022801"/>
    </source>
</evidence>
<evidence type="ECO:0000313" key="7">
    <source>
        <dbReference type="Proteomes" id="UP001596310"/>
    </source>
</evidence>
<evidence type="ECO:0000313" key="6">
    <source>
        <dbReference type="EMBL" id="MFC6315382.1"/>
    </source>
</evidence>
<comment type="cofactor">
    <cofactor evidence="1">
        <name>Mg(2+)</name>
        <dbReference type="ChEBI" id="CHEBI:18420"/>
    </cofactor>
</comment>
<dbReference type="CDD" id="cd10803">
    <property type="entry name" value="YdjC_EF3048_like"/>
    <property type="match status" value="1"/>
</dbReference>
<evidence type="ECO:0000256" key="2">
    <source>
        <dbReference type="ARBA" id="ARBA00022723"/>
    </source>
</evidence>
<proteinExistence type="predicted"/>
<dbReference type="EMBL" id="JBHSSM010000017">
    <property type="protein sequence ID" value="MFC6315382.1"/>
    <property type="molecule type" value="Genomic_DNA"/>
</dbReference>
<keyword evidence="3" id="KW-0378">Hydrolase</keyword>
<evidence type="ECO:0000256" key="1">
    <source>
        <dbReference type="ARBA" id="ARBA00001946"/>
    </source>
</evidence>
<dbReference type="Pfam" id="PF04794">
    <property type="entry name" value="YdjC"/>
    <property type="match status" value="1"/>
</dbReference>
<organism evidence="6 7">
    <name type="scientific">Lapidilactobacillus achengensis</name>
    <dbReference type="NCBI Taxonomy" id="2486000"/>
    <lineage>
        <taxon>Bacteria</taxon>
        <taxon>Bacillati</taxon>
        <taxon>Bacillota</taxon>
        <taxon>Bacilli</taxon>
        <taxon>Lactobacillales</taxon>
        <taxon>Lactobacillaceae</taxon>
        <taxon>Lapidilactobacillus</taxon>
    </lineage>
</organism>
<dbReference type="Proteomes" id="UP001596310">
    <property type="component" value="Unassembled WGS sequence"/>
</dbReference>
<keyword evidence="5" id="KW-0119">Carbohydrate metabolism</keyword>
<dbReference type="PANTHER" id="PTHR31609">
    <property type="entry name" value="YDJC DEACETYLASE FAMILY MEMBER"/>
    <property type="match status" value="1"/>
</dbReference>
<dbReference type="Gene3D" id="3.20.20.370">
    <property type="entry name" value="Glycoside hydrolase/deacetylase"/>
    <property type="match status" value="1"/>
</dbReference>
<dbReference type="InterPro" id="IPR022948">
    <property type="entry name" value="COD_ChbG_bac"/>
</dbReference>
<comment type="caution">
    <text evidence="6">The sequence shown here is derived from an EMBL/GenBank/DDBJ whole genome shotgun (WGS) entry which is preliminary data.</text>
</comment>
<dbReference type="InterPro" id="IPR006879">
    <property type="entry name" value="YdjC-like"/>
</dbReference>
<dbReference type="PANTHER" id="PTHR31609:SF1">
    <property type="entry name" value="CARBOHYDRATE DEACETYLASE"/>
    <property type="match status" value="1"/>
</dbReference>
<dbReference type="SUPFAM" id="SSF88713">
    <property type="entry name" value="Glycoside hydrolase/deacetylase"/>
    <property type="match status" value="1"/>
</dbReference>
<keyword evidence="2" id="KW-0479">Metal-binding</keyword>
<keyword evidence="4" id="KW-0460">Magnesium</keyword>
<sequence length="264" mass="29608">MTDLTTKIIFNADDFGYCNSVNYAILDCFKAGLLKSTTLMANMPGFNQAVQIAKANPALGVGVHLTLTCGTPLTDVPTLIVPETGKFKRISFYNHGDFTVSEDEIYQELKGQIEKVIATGIYPTHFDSHQHIHTMGSVVPIVEELASEYRVPIRNHDSVRGTHFVTSGFTMVMDDYSMRITPDSYESLRDQFVHDLVEEATQYNTFEVMTHPGYLEYFVFQNSSFTTPRAIDAAFLQDPIVINAIKNSDFEITDFKNIGGSHHE</sequence>
<accession>A0ABW1URA1</accession>
<evidence type="ECO:0000256" key="4">
    <source>
        <dbReference type="ARBA" id="ARBA00022842"/>
    </source>
</evidence>
<gene>
    <name evidence="6" type="ORF">ACFQHW_07395</name>
</gene>
<protein>
    <submittedName>
        <fullName evidence="6">Carbohydrate deacetylase</fullName>
    </submittedName>
</protein>
<evidence type="ECO:0000256" key="5">
    <source>
        <dbReference type="ARBA" id="ARBA00023277"/>
    </source>
</evidence>
<reference evidence="7" key="1">
    <citation type="journal article" date="2019" name="Int. J. Syst. Evol. Microbiol.">
        <title>The Global Catalogue of Microorganisms (GCM) 10K type strain sequencing project: providing services to taxonomists for standard genome sequencing and annotation.</title>
        <authorList>
            <consortium name="The Broad Institute Genomics Platform"/>
            <consortium name="The Broad Institute Genome Sequencing Center for Infectious Disease"/>
            <person name="Wu L."/>
            <person name="Ma J."/>
        </authorList>
    </citation>
    <scope>NUCLEOTIDE SEQUENCE [LARGE SCALE GENOMIC DNA]</scope>
    <source>
        <strain evidence="7">CCM 8897</strain>
    </source>
</reference>